<keyword evidence="3" id="KW-1185">Reference proteome</keyword>
<name>A0A1I7JL26_9BACT</name>
<dbReference type="OrthoDB" id="1448671at2"/>
<keyword evidence="1" id="KW-1133">Transmembrane helix</keyword>
<dbReference type="EMBL" id="FPCA01000003">
    <property type="protein sequence ID" value="SFU85831.1"/>
    <property type="molecule type" value="Genomic_DNA"/>
</dbReference>
<accession>A0A1I7JL26</accession>
<gene>
    <name evidence="2" type="ORF">SAMN04487941_2985</name>
</gene>
<evidence type="ECO:0000256" key="1">
    <source>
        <dbReference type="SAM" id="Phobius"/>
    </source>
</evidence>
<feature type="transmembrane region" description="Helical" evidence="1">
    <location>
        <begin position="44"/>
        <end position="64"/>
    </location>
</feature>
<keyword evidence="1" id="KW-0472">Membrane</keyword>
<proteinExistence type="predicted"/>
<protein>
    <submittedName>
        <fullName evidence="2">Uncharacterized protein</fullName>
    </submittedName>
</protein>
<evidence type="ECO:0000313" key="2">
    <source>
        <dbReference type="EMBL" id="SFU85831.1"/>
    </source>
</evidence>
<dbReference type="AlphaFoldDB" id="A0A1I7JL26"/>
<reference evidence="3" key="1">
    <citation type="submission" date="2016-10" db="EMBL/GenBank/DDBJ databases">
        <authorList>
            <person name="Varghese N."/>
        </authorList>
    </citation>
    <scope>NUCLEOTIDE SEQUENCE [LARGE SCALE GENOMIC DNA]</scope>
    <source>
        <strain evidence="3">DSM 18820</strain>
    </source>
</reference>
<dbReference type="RefSeq" id="WP_068838059.1">
    <property type="nucleotide sequence ID" value="NZ_BMXC01000003.1"/>
</dbReference>
<dbReference type="Proteomes" id="UP000182491">
    <property type="component" value="Unassembled WGS sequence"/>
</dbReference>
<evidence type="ECO:0000313" key="3">
    <source>
        <dbReference type="Proteomes" id="UP000182491"/>
    </source>
</evidence>
<organism evidence="2 3">
    <name type="scientific">Pontibacter akesuensis</name>
    <dbReference type="NCBI Taxonomy" id="388950"/>
    <lineage>
        <taxon>Bacteria</taxon>
        <taxon>Pseudomonadati</taxon>
        <taxon>Bacteroidota</taxon>
        <taxon>Cytophagia</taxon>
        <taxon>Cytophagales</taxon>
        <taxon>Hymenobacteraceae</taxon>
        <taxon>Pontibacter</taxon>
    </lineage>
</organism>
<feature type="transmembrane region" description="Helical" evidence="1">
    <location>
        <begin position="12"/>
        <end position="32"/>
    </location>
</feature>
<feature type="transmembrane region" description="Helical" evidence="1">
    <location>
        <begin position="71"/>
        <end position="95"/>
    </location>
</feature>
<sequence length="160" mass="17869">MAQHVHKQLKALAIYQVAGGVLGILLTAWVLFQGQVMIDQPALRITFFAVGLFVFSILCGRMLLRNAQRGLVVSLINQVLQVVYFTFGAFGFQYVSGLRIGFGFDMIGSWVFKFRVALSSFEFQAGADMGEKFIGINLVALFLILWIERLLEQVKASNKV</sequence>
<feature type="transmembrane region" description="Helical" evidence="1">
    <location>
        <begin position="133"/>
        <end position="151"/>
    </location>
</feature>
<dbReference type="STRING" id="388950.GCA_001611675_02080"/>
<keyword evidence="1" id="KW-0812">Transmembrane</keyword>